<keyword evidence="4" id="KW-1185">Reference proteome</keyword>
<protein>
    <submittedName>
        <fullName evidence="3">Uncharacterized protein</fullName>
    </submittedName>
</protein>
<comment type="caution">
    <text evidence="3">The sequence shown here is derived from an EMBL/GenBank/DDBJ whole genome shotgun (WGS) entry which is preliminary data.</text>
</comment>
<dbReference type="InterPro" id="IPR019734">
    <property type="entry name" value="TPR_rpt"/>
</dbReference>
<dbReference type="SUPFAM" id="SSF48452">
    <property type="entry name" value="TPR-like"/>
    <property type="match status" value="2"/>
</dbReference>
<evidence type="ECO:0000313" key="3">
    <source>
        <dbReference type="EMBL" id="OAF65960.1"/>
    </source>
</evidence>
<reference evidence="3 4" key="1">
    <citation type="submission" date="2016-04" db="EMBL/GenBank/DDBJ databases">
        <title>The genome of Intoshia linei affirms orthonectids as highly simplified spiralians.</title>
        <authorList>
            <person name="Mikhailov K.V."/>
            <person name="Slusarev G.S."/>
            <person name="Nikitin M.A."/>
            <person name="Logacheva M.D."/>
            <person name="Penin A."/>
            <person name="Aleoshin V."/>
            <person name="Panchin Y.V."/>
        </authorList>
    </citation>
    <scope>NUCLEOTIDE SEQUENCE [LARGE SCALE GENOMIC DNA]</scope>
    <source>
        <strain evidence="3">Intl2013</strain>
        <tissue evidence="3">Whole animal</tissue>
    </source>
</reference>
<dbReference type="EMBL" id="LWCA01001085">
    <property type="protein sequence ID" value="OAF65960.1"/>
    <property type="molecule type" value="Genomic_DNA"/>
</dbReference>
<dbReference type="InterPro" id="IPR050498">
    <property type="entry name" value="Ycf3"/>
</dbReference>
<dbReference type="Gene3D" id="1.25.40.10">
    <property type="entry name" value="Tetratricopeptide repeat domain"/>
    <property type="match status" value="3"/>
</dbReference>
<dbReference type="InterPro" id="IPR011990">
    <property type="entry name" value="TPR-like_helical_dom_sf"/>
</dbReference>
<evidence type="ECO:0000313" key="4">
    <source>
        <dbReference type="Proteomes" id="UP000078046"/>
    </source>
</evidence>
<dbReference type="Proteomes" id="UP000078046">
    <property type="component" value="Unassembled WGS sequence"/>
</dbReference>
<organism evidence="3 4">
    <name type="scientific">Intoshia linei</name>
    <dbReference type="NCBI Taxonomy" id="1819745"/>
    <lineage>
        <taxon>Eukaryota</taxon>
        <taxon>Metazoa</taxon>
        <taxon>Spiralia</taxon>
        <taxon>Lophotrochozoa</taxon>
        <taxon>Mesozoa</taxon>
        <taxon>Orthonectida</taxon>
        <taxon>Rhopaluridae</taxon>
        <taxon>Intoshia</taxon>
    </lineage>
</organism>
<dbReference type="PANTHER" id="PTHR44858">
    <property type="entry name" value="TETRATRICOPEPTIDE REPEAT PROTEIN 6"/>
    <property type="match status" value="1"/>
</dbReference>
<evidence type="ECO:0000256" key="2">
    <source>
        <dbReference type="ARBA" id="ARBA00022803"/>
    </source>
</evidence>
<keyword evidence="2" id="KW-0802">TPR repeat</keyword>
<dbReference type="SMART" id="SM00028">
    <property type="entry name" value="TPR"/>
    <property type="match status" value="6"/>
</dbReference>
<accession>A0A177AVV2</accession>
<proteinExistence type="predicted"/>
<dbReference type="AlphaFoldDB" id="A0A177AVV2"/>
<gene>
    <name evidence="3" type="ORF">A3Q56_06349</name>
</gene>
<evidence type="ECO:0000256" key="1">
    <source>
        <dbReference type="ARBA" id="ARBA00022737"/>
    </source>
</evidence>
<keyword evidence="1" id="KW-0677">Repeat</keyword>
<dbReference type="PANTHER" id="PTHR44858:SF1">
    <property type="entry name" value="UDP-N-ACETYLGLUCOSAMINE--PEPTIDE N-ACETYLGLUCOSAMINYLTRANSFERASE SPINDLY-RELATED"/>
    <property type="match status" value="1"/>
</dbReference>
<sequence>MDVTVDDTDIISERERLFKSRTETSRGSEVFMPSTLNKKRKNVSNKNIKYEDLVSIKGKKSLLKIKEPIKSKNQMEIDILKCQPEENSEKSCNIGVNKDVEKENIQSIHTLCLNNDKIKNVNSADKLKLYKLANKRLYEKFKPLEQMNSMRNYVIPSNLPQLLVFNNSLVSNLRYLGPKHWHMNPKDVLSIVNHNYICKDDETLQAYCFDNPSYKALTGTRKSEITNIVSKDRAKSYSDDNFFKKSSNKKDFRSTSNYNLYKNNFKDYNNNIKIMDNYYSTINQLDQFTETESEDDFIDYIKDYDSEITKRRLSVADIEFMQKSTISKVNSISNLKSSVCNEINQQCLMVIEKEIESMTESIEKFKIFGSNFVVNVLECRKAALYIRTGKFSLALDILNIVILREPNLANAYWHRSYIWKKFNLPDYLSNDLRMVSKLNRNHVGCLLATSDYFNQLDENDLVIENLSRAIKLNPNIPKAYILRAEMYNKTGNPLLALNDYSNVRSLGPETIEPLIARSKHYLNSEINVLQSIQDFSLSILLNGYDDSLDALFQRSLCYEQIGKYDDALYDIDLVCQLDGQNFDCYLNKGIILMNHKKHYYRAIEAFNTILQNDPTCLKALQCRIHVYMKISKYKEALLDQSRMVRLNAFSSENLIRM</sequence>
<name>A0A177AVV2_9BILA</name>
<feature type="non-terminal residue" evidence="3">
    <location>
        <position position="657"/>
    </location>
</feature>
<dbReference type="OrthoDB" id="1658288at2759"/>